<feature type="transmembrane region" description="Helical" evidence="1">
    <location>
        <begin position="16"/>
        <end position="37"/>
    </location>
</feature>
<accession>A0A9P5PC80</accession>
<dbReference type="Proteomes" id="UP000772434">
    <property type="component" value="Unassembled WGS sequence"/>
</dbReference>
<keyword evidence="1" id="KW-1133">Transmembrane helix</keyword>
<evidence type="ECO:0000256" key="1">
    <source>
        <dbReference type="SAM" id="Phobius"/>
    </source>
</evidence>
<sequence length="135" mass="15317">MFYFRTRTYANSSSPIIGYVFGVALQCSVFSVSAPALGSGGWEFGIKLDWDAHKIPFLAHFSSLLFFSSVISLLSFLFCPLHITLLSEPRRIRTPPLLNLLQNVPSHRFLISWLQSNSCQLQYYYGILISCQKIC</sequence>
<reference evidence="2" key="1">
    <citation type="submission" date="2020-11" db="EMBL/GenBank/DDBJ databases">
        <authorList>
            <consortium name="DOE Joint Genome Institute"/>
            <person name="Ahrendt S."/>
            <person name="Riley R."/>
            <person name="Andreopoulos W."/>
            <person name="Labutti K."/>
            <person name="Pangilinan J."/>
            <person name="Ruiz-Duenas F.J."/>
            <person name="Barrasa J.M."/>
            <person name="Sanchez-Garcia M."/>
            <person name="Camarero S."/>
            <person name="Miyauchi S."/>
            <person name="Serrano A."/>
            <person name="Linde D."/>
            <person name="Babiker R."/>
            <person name="Drula E."/>
            <person name="Ayuso-Fernandez I."/>
            <person name="Pacheco R."/>
            <person name="Padilla G."/>
            <person name="Ferreira P."/>
            <person name="Barriuso J."/>
            <person name="Kellner H."/>
            <person name="Castanera R."/>
            <person name="Alfaro M."/>
            <person name="Ramirez L."/>
            <person name="Pisabarro A.G."/>
            <person name="Kuo A."/>
            <person name="Tritt A."/>
            <person name="Lipzen A."/>
            <person name="He G."/>
            <person name="Yan M."/>
            <person name="Ng V."/>
            <person name="Cullen D."/>
            <person name="Martin F."/>
            <person name="Rosso M.-N."/>
            <person name="Henrissat B."/>
            <person name="Hibbett D."/>
            <person name="Martinez A.T."/>
            <person name="Grigoriev I.V."/>
        </authorList>
    </citation>
    <scope>NUCLEOTIDE SEQUENCE</scope>
    <source>
        <strain evidence="2">AH 40177</strain>
    </source>
</reference>
<evidence type="ECO:0000313" key="2">
    <source>
        <dbReference type="EMBL" id="KAF9060793.1"/>
    </source>
</evidence>
<gene>
    <name evidence="2" type="ORF">BDP27DRAFT_1339101</name>
</gene>
<protein>
    <submittedName>
        <fullName evidence="2">Uncharacterized protein</fullName>
    </submittedName>
</protein>
<feature type="transmembrane region" description="Helical" evidence="1">
    <location>
        <begin position="57"/>
        <end position="83"/>
    </location>
</feature>
<name>A0A9P5PC80_9AGAR</name>
<keyword evidence="1" id="KW-0812">Transmembrane</keyword>
<proteinExistence type="predicted"/>
<evidence type="ECO:0000313" key="3">
    <source>
        <dbReference type="Proteomes" id="UP000772434"/>
    </source>
</evidence>
<comment type="caution">
    <text evidence="2">The sequence shown here is derived from an EMBL/GenBank/DDBJ whole genome shotgun (WGS) entry which is preliminary data.</text>
</comment>
<dbReference type="AlphaFoldDB" id="A0A9P5PC80"/>
<keyword evidence="1" id="KW-0472">Membrane</keyword>
<dbReference type="EMBL" id="JADNRY010000227">
    <property type="protein sequence ID" value="KAF9060793.1"/>
    <property type="molecule type" value="Genomic_DNA"/>
</dbReference>
<organism evidence="2 3">
    <name type="scientific">Rhodocollybia butyracea</name>
    <dbReference type="NCBI Taxonomy" id="206335"/>
    <lineage>
        <taxon>Eukaryota</taxon>
        <taxon>Fungi</taxon>
        <taxon>Dikarya</taxon>
        <taxon>Basidiomycota</taxon>
        <taxon>Agaricomycotina</taxon>
        <taxon>Agaricomycetes</taxon>
        <taxon>Agaricomycetidae</taxon>
        <taxon>Agaricales</taxon>
        <taxon>Marasmiineae</taxon>
        <taxon>Omphalotaceae</taxon>
        <taxon>Rhodocollybia</taxon>
    </lineage>
</organism>
<keyword evidence="3" id="KW-1185">Reference proteome</keyword>